<accession>A0AAD4CAT7</accession>
<dbReference type="AlphaFoldDB" id="A0AAD4CAT7"/>
<evidence type="ECO:0000313" key="2">
    <source>
        <dbReference type="Proteomes" id="UP001194746"/>
    </source>
</evidence>
<reference evidence="1" key="1">
    <citation type="journal article" date="2019" name="Beilstein J. Org. Chem.">
        <title>Nanangenines: drimane sesquiterpenoids as the dominant metabolite cohort of a novel Australian fungus, Aspergillus nanangensis.</title>
        <authorList>
            <person name="Lacey H.J."/>
            <person name="Gilchrist C.L.M."/>
            <person name="Crombie A."/>
            <person name="Kalaitzis J.A."/>
            <person name="Vuong D."/>
            <person name="Rutledge P.J."/>
            <person name="Turner P."/>
            <person name="Pitt J.I."/>
            <person name="Lacey E."/>
            <person name="Chooi Y.H."/>
            <person name="Piggott A.M."/>
        </authorList>
    </citation>
    <scope>NUCLEOTIDE SEQUENCE</scope>
    <source>
        <strain evidence="1">MST-FP2251</strain>
    </source>
</reference>
<protein>
    <submittedName>
        <fullName evidence="1">Uncharacterized protein</fullName>
    </submittedName>
</protein>
<keyword evidence="2" id="KW-1185">Reference proteome</keyword>
<dbReference type="EMBL" id="VCAU01000190">
    <property type="protein sequence ID" value="KAF9883039.1"/>
    <property type="molecule type" value="Genomic_DNA"/>
</dbReference>
<reference evidence="1" key="2">
    <citation type="submission" date="2020-02" db="EMBL/GenBank/DDBJ databases">
        <authorList>
            <person name="Gilchrist C.L.M."/>
            <person name="Chooi Y.-H."/>
        </authorList>
    </citation>
    <scope>NUCLEOTIDE SEQUENCE</scope>
    <source>
        <strain evidence="1">MST-FP2251</strain>
    </source>
</reference>
<name>A0AAD4CAT7_ASPNN</name>
<evidence type="ECO:0000313" key="1">
    <source>
        <dbReference type="EMBL" id="KAF9883039.1"/>
    </source>
</evidence>
<sequence length="700" mass="74757">MASISGKSTSDATFAHVKLDLKMHFALFGAVTVLPLLADAAVPHRGGHRHFARASSSVAIASSTSSAIPSASASLNRTTLSPLNKIPIVNLAATIPQGIADVANWTTITECSTAITDATQDPQQRWAAAGASGAWNDLVNAWTAQSASSGLSFSAFASNFFTGPDNWNCQDITNTPCSTTVTCNQVNHPAGYLILNSFSSVHQMHSQYYQALEGSMNDMQNYIGQFSSLFSPQKEDNTETIKILLDALVMMTSVASSAAWGLVLPEVGKGMSLTAERVAQKAPVGTTVSAGVLGNMYNKDKALFGFSKDVMNAGINSFAIAAGKDSLKSSSDPLGTQNDLSAALGDFFNEWRTLEIDYMKTLFAGTNDENSIPLLEKLIGRGIMLLTPASQIDISDVTAIAEKIVYAKMIPAAWSESNADIRPVILRKEGGCSKSYDESMSGAMDQDTLTGAYVCYNNDAYYAVNANKIQLVQSHVGIQSDKPYSFTALPGGTHTALNGKSWGGVILEDIIQSSVDAWTINNKQNGYKMQDLSTVVDGQGTNGDVIFQNGIRTPGFFGLPVCNDIFAAIKKTQETRPSGDYWPCDGGEGENEGGTNVNVNHGCITINDTPKCASGFVNIPDQGTDNTTAIIYAGFDGSNKMDSQVVPGCKLEAVWPRSYGDVYFGDNNCLYDSNSTPDNIYHQCCTEQTSDTVANPYYNV</sequence>
<proteinExistence type="predicted"/>
<gene>
    <name evidence="1" type="ORF">FE257_004293</name>
</gene>
<organism evidence="1 2">
    <name type="scientific">Aspergillus nanangensis</name>
    <dbReference type="NCBI Taxonomy" id="2582783"/>
    <lineage>
        <taxon>Eukaryota</taxon>
        <taxon>Fungi</taxon>
        <taxon>Dikarya</taxon>
        <taxon>Ascomycota</taxon>
        <taxon>Pezizomycotina</taxon>
        <taxon>Eurotiomycetes</taxon>
        <taxon>Eurotiomycetidae</taxon>
        <taxon>Eurotiales</taxon>
        <taxon>Aspergillaceae</taxon>
        <taxon>Aspergillus</taxon>
        <taxon>Aspergillus subgen. Circumdati</taxon>
    </lineage>
</organism>
<comment type="caution">
    <text evidence="1">The sequence shown here is derived from an EMBL/GenBank/DDBJ whole genome shotgun (WGS) entry which is preliminary data.</text>
</comment>
<dbReference type="Proteomes" id="UP001194746">
    <property type="component" value="Unassembled WGS sequence"/>
</dbReference>